<protein>
    <submittedName>
        <fullName evidence="3">Uncharacterized protein</fullName>
    </submittedName>
</protein>
<dbReference type="EMBL" id="JANBPU010000180">
    <property type="protein sequence ID" value="KAJ1914788.1"/>
    <property type="molecule type" value="Genomic_DNA"/>
</dbReference>
<reference evidence="3" key="1">
    <citation type="submission" date="2022-07" db="EMBL/GenBank/DDBJ databases">
        <title>Phylogenomic reconstructions and comparative analyses of Kickxellomycotina fungi.</title>
        <authorList>
            <person name="Reynolds N.K."/>
            <person name="Stajich J.E."/>
            <person name="Barry K."/>
            <person name="Grigoriev I.V."/>
            <person name="Crous P."/>
            <person name="Smith M.E."/>
        </authorList>
    </citation>
    <scope>NUCLEOTIDE SEQUENCE</scope>
    <source>
        <strain evidence="3">NBRC 100468</strain>
    </source>
</reference>
<feature type="compositionally biased region" description="Polar residues" evidence="1">
    <location>
        <begin position="103"/>
        <end position="112"/>
    </location>
</feature>
<keyword evidence="4" id="KW-1185">Reference proteome</keyword>
<dbReference type="AlphaFoldDB" id="A0A9W8DR14"/>
<dbReference type="Proteomes" id="UP001150538">
    <property type="component" value="Unassembled WGS sequence"/>
</dbReference>
<name>A0A9W8DR14_9FUNG</name>
<evidence type="ECO:0000256" key="2">
    <source>
        <dbReference type="SAM" id="Phobius"/>
    </source>
</evidence>
<feature type="region of interest" description="Disordered" evidence="1">
    <location>
        <begin position="452"/>
        <end position="478"/>
    </location>
</feature>
<evidence type="ECO:0000256" key="1">
    <source>
        <dbReference type="SAM" id="MobiDB-lite"/>
    </source>
</evidence>
<organism evidence="3 4">
    <name type="scientific">Mycoemilia scoparia</name>
    <dbReference type="NCBI Taxonomy" id="417184"/>
    <lineage>
        <taxon>Eukaryota</taxon>
        <taxon>Fungi</taxon>
        <taxon>Fungi incertae sedis</taxon>
        <taxon>Zoopagomycota</taxon>
        <taxon>Kickxellomycotina</taxon>
        <taxon>Kickxellomycetes</taxon>
        <taxon>Kickxellales</taxon>
        <taxon>Kickxellaceae</taxon>
        <taxon>Mycoemilia</taxon>
    </lineage>
</organism>
<proteinExistence type="predicted"/>
<gene>
    <name evidence="3" type="ORF">H4219_004633</name>
</gene>
<evidence type="ECO:0000313" key="4">
    <source>
        <dbReference type="Proteomes" id="UP001150538"/>
    </source>
</evidence>
<dbReference type="OrthoDB" id="432685at2759"/>
<feature type="compositionally biased region" description="Polar residues" evidence="1">
    <location>
        <begin position="197"/>
        <end position="210"/>
    </location>
</feature>
<accession>A0A9W8DR14</accession>
<evidence type="ECO:0000313" key="3">
    <source>
        <dbReference type="EMBL" id="KAJ1914788.1"/>
    </source>
</evidence>
<keyword evidence="2" id="KW-1133">Transmembrane helix</keyword>
<sequence>MHHFYTLLEDWLTMEALIEGLRDEFYGKPSVPVEDLIHWLENFQQRNDGYEGIEEFISSMRMFDHANVGSEEISQIMDQMEIFVKYIPKNNDDNSPLYDTPKNDNLQPSSTPFERKRNKLLVGSIRKSSARSAGKSAMKRRSQFPQDTPSGQDVEGSRLIDDMVGHALRSQSADEGDSSRWTRHSPNGRCFQGQYRRGSNGSDTTDDLSTSQINRLAKEHISEYSTYGPQSIRSGSPNGNELSHTSFVDGHPIFSAPHIVSPKNDEMSGRLMSAMRDKADLSRKLRNIERQHQADIEKQEYLVQNLEAKLDEAQAELATKRSDIDKLKLNERRQTKALETTEKELERFAHKLSEQTAANSAMRRSNEDLDQTIQTLKAQIQAKTREIETLRHNLNSTHKEHQKVVNEKALFESKIWQLQSEIEAQREIEAEADTMRREKGELEALVKSLREELEVSNSNQDGPDPKDAGGLGSDIRHPKNLRKFDTLQKELIKSGIFPPSPERNGNTNGHFVDTSCQTDSITFADGDVRSLAQTNEKVVREWLQNQLSFCSPEDLIILRESWNRVQGMKEASKLKEHLRDELIKVVLSHRKLGMAKPLSIRERIIYRNDEVLSKVLEAVIKDIQASDARLLTKGLDKKVAKSHSSTATELSATSHNTMVAVILYTVVVFFLGMISAAYLLPKLNSMQYGPHLNQTKSLSVDDTESGGNHLPSPAPYYVKNILMIDDMQVQEPMKISFGTSLRESYYAQVMMYWLETLLWDDKSTMIPT</sequence>
<feature type="region of interest" description="Disordered" evidence="1">
    <location>
        <begin position="93"/>
        <end position="156"/>
    </location>
</feature>
<dbReference type="PANTHER" id="PTHR23159">
    <property type="entry name" value="CENTROSOMAL PROTEIN 2"/>
    <property type="match status" value="1"/>
</dbReference>
<feature type="transmembrane region" description="Helical" evidence="2">
    <location>
        <begin position="658"/>
        <end position="680"/>
    </location>
</feature>
<feature type="region of interest" description="Disordered" evidence="1">
    <location>
        <begin position="169"/>
        <end position="210"/>
    </location>
</feature>
<comment type="caution">
    <text evidence="3">The sequence shown here is derived from an EMBL/GenBank/DDBJ whole genome shotgun (WGS) entry which is preliminary data.</text>
</comment>
<feature type="compositionally biased region" description="Low complexity" evidence="1">
    <location>
        <begin position="124"/>
        <end position="136"/>
    </location>
</feature>
<dbReference type="PANTHER" id="PTHR23159:SF60">
    <property type="entry name" value="SPINDLE ASSEMBLY ABNORMAL PROTEIN 4"/>
    <property type="match status" value="1"/>
</dbReference>
<keyword evidence="2" id="KW-0472">Membrane</keyword>
<keyword evidence="2" id="KW-0812">Transmembrane</keyword>